<evidence type="ECO:0000256" key="18">
    <source>
        <dbReference type="ARBA" id="ARBA00048085"/>
    </source>
</evidence>
<evidence type="ECO:0000256" key="6">
    <source>
        <dbReference type="ARBA" id="ARBA00024068"/>
    </source>
</evidence>
<evidence type="ECO:0000256" key="20">
    <source>
        <dbReference type="ARBA" id="ARBA00048262"/>
    </source>
</evidence>
<dbReference type="Pfam" id="PF00248">
    <property type="entry name" value="Aldo_ket_red"/>
    <property type="match status" value="1"/>
</dbReference>
<dbReference type="EC" id="1.1.1.19" evidence="5"/>
<evidence type="ECO:0000256" key="23">
    <source>
        <dbReference type="ARBA" id="ARBA00049445"/>
    </source>
</evidence>
<evidence type="ECO:0000256" key="13">
    <source>
        <dbReference type="ARBA" id="ARBA00033112"/>
    </source>
</evidence>
<accession>A0A8D1ZRD5</accession>
<evidence type="ECO:0000256" key="7">
    <source>
        <dbReference type="ARBA" id="ARBA00024070"/>
    </source>
</evidence>
<dbReference type="PANTHER" id="PTHR11732">
    <property type="entry name" value="ALDO/KETO REDUCTASE"/>
    <property type="match status" value="1"/>
</dbReference>
<dbReference type="InterPro" id="IPR018170">
    <property type="entry name" value="Aldo/ket_reductase_CS"/>
</dbReference>
<evidence type="ECO:0000259" key="28">
    <source>
        <dbReference type="Pfam" id="PF00248"/>
    </source>
</evidence>
<dbReference type="GO" id="GO:0042840">
    <property type="term" value="P:D-glucuronate catabolic process"/>
    <property type="evidence" value="ECO:0007669"/>
    <property type="project" value="UniProtKB-ARBA"/>
</dbReference>
<dbReference type="InterPro" id="IPR020471">
    <property type="entry name" value="AKR"/>
</dbReference>
<comment type="catalytic activity">
    <reaction evidence="18">
        <text>glycerol + NADP(+) = L-glyceraldehyde + NADPH + H(+)</text>
        <dbReference type="Rhea" id="RHEA:38111"/>
        <dbReference type="ChEBI" id="CHEBI:15378"/>
        <dbReference type="ChEBI" id="CHEBI:17754"/>
        <dbReference type="ChEBI" id="CHEBI:27975"/>
        <dbReference type="ChEBI" id="CHEBI:57783"/>
        <dbReference type="ChEBI" id="CHEBI:58349"/>
        <dbReference type="EC" id="1.1.1.372"/>
    </reaction>
</comment>
<feature type="binding site" evidence="26">
    <location>
        <position position="116"/>
    </location>
    <ligand>
        <name>substrate</name>
    </ligand>
</feature>
<comment type="catalytic activity">
    <reaction evidence="16">
        <text>L-gulonate + NADP(+) = aldehydo-D-glucuronate + NADPH + H(+)</text>
        <dbReference type="Rhea" id="RHEA:14909"/>
        <dbReference type="ChEBI" id="CHEBI:13115"/>
        <dbReference type="ChEBI" id="CHEBI:15378"/>
        <dbReference type="ChEBI" id="CHEBI:57783"/>
        <dbReference type="ChEBI" id="CHEBI:58349"/>
        <dbReference type="ChEBI" id="CHEBI:142686"/>
        <dbReference type="EC" id="1.1.1.19"/>
    </reaction>
</comment>
<feature type="site" description="Lowers pKa of active site Tyr" evidence="27">
    <location>
        <position position="83"/>
    </location>
</feature>
<evidence type="ECO:0000256" key="2">
    <source>
        <dbReference type="ARBA" id="ARBA00022857"/>
    </source>
</evidence>
<comment type="catalytic activity">
    <reaction evidence="21">
        <text>L-gulono-1,4-lactone + NADP(+) = D-glucurono-3,6-lactone + NADPH + H(+)</text>
        <dbReference type="Rhea" id="RHEA:18925"/>
        <dbReference type="ChEBI" id="CHEBI:15378"/>
        <dbReference type="ChEBI" id="CHEBI:17587"/>
        <dbReference type="ChEBI" id="CHEBI:18268"/>
        <dbReference type="ChEBI" id="CHEBI:57783"/>
        <dbReference type="ChEBI" id="CHEBI:58349"/>
        <dbReference type="EC" id="1.1.1.20"/>
    </reaction>
</comment>
<gene>
    <name evidence="29" type="primary">AKR1C1</name>
</gene>
<dbReference type="Ensembl" id="ENSSSCT00065091554.1">
    <property type="protein sequence ID" value="ENSSSCP00065040100.1"/>
    <property type="gene ID" value="ENSSSCG00065066501.1"/>
</dbReference>
<feature type="active site" description="Proton donor" evidence="25">
    <location>
        <position position="54"/>
    </location>
</feature>
<comment type="catalytic activity">
    <reaction evidence="22">
        <text>glycerol + NADP(+) = D-glyceraldehyde + NADPH + H(+)</text>
        <dbReference type="Rhea" id="RHEA:23592"/>
        <dbReference type="ChEBI" id="CHEBI:15378"/>
        <dbReference type="ChEBI" id="CHEBI:17378"/>
        <dbReference type="ChEBI" id="CHEBI:17754"/>
        <dbReference type="ChEBI" id="CHEBI:57783"/>
        <dbReference type="ChEBI" id="CHEBI:58349"/>
        <dbReference type="EC" id="1.1.1.372"/>
    </reaction>
</comment>
<dbReference type="GO" id="GO:0047655">
    <property type="term" value="F:allyl-alcohol dehydrogenase activity"/>
    <property type="evidence" value="ECO:0007669"/>
    <property type="project" value="UniProtKB-EC"/>
</dbReference>
<proteinExistence type="inferred from homology"/>
<keyword evidence="2" id="KW-0521">NADP</keyword>
<dbReference type="SUPFAM" id="SSF51430">
    <property type="entry name" value="NAD(P)-linked oxidoreductase"/>
    <property type="match status" value="1"/>
</dbReference>
<dbReference type="EC" id="1.1.1.20" evidence="6"/>
<dbReference type="PRINTS" id="PR00069">
    <property type="entry name" value="ALDKETRDTASE"/>
</dbReference>
<protein>
    <recommendedName>
        <fullName evidence="9">Aldo-keto reductase family 1 member A1</fullName>
        <ecNumber evidence="5">1.1.1.19</ecNumber>
        <ecNumber evidence="8">1.1.1.2</ecNumber>
        <ecNumber evidence="6">1.1.1.20</ecNumber>
        <ecNumber evidence="4">1.1.1.372</ecNumber>
        <ecNumber evidence="7">1.1.1.54</ecNumber>
    </recommendedName>
    <alternativeName>
        <fullName evidence="11">Alcohol dehydrogenase [NADP(+)]</fullName>
    </alternativeName>
    <alternativeName>
        <fullName evidence="10">Aldehyde reductase</fullName>
    </alternativeName>
    <alternativeName>
        <fullName evidence="13">Glucuronate reductase</fullName>
    </alternativeName>
    <alternativeName>
        <fullName evidence="12">Glucuronolactone reductase</fullName>
    </alternativeName>
    <alternativeName>
        <fullName evidence="14">S-nitroso-CoA reductase</fullName>
    </alternativeName>
</protein>
<evidence type="ECO:0000256" key="24">
    <source>
        <dbReference type="ARBA" id="ARBA00049540"/>
    </source>
</evidence>
<comment type="catalytic activity">
    <reaction evidence="20">
        <text>a primary alcohol + NADP(+) = an aldehyde + NADPH + H(+)</text>
        <dbReference type="Rhea" id="RHEA:15937"/>
        <dbReference type="ChEBI" id="CHEBI:15378"/>
        <dbReference type="ChEBI" id="CHEBI:15734"/>
        <dbReference type="ChEBI" id="CHEBI:17478"/>
        <dbReference type="ChEBI" id="CHEBI:57783"/>
        <dbReference type="ChEBI" id="CHEBI:58349"/>
        <dbReference type="EC" id="1.1.1.2"/>
    </reaction>
</comment>
<evidence type="ECO:0000313" key="29">
    <source>
        <dbReference type="Ensembl" id="ENSSSCP00065040100.1"/>
    </source>
</evidence>
<evidence type="ECO:0000256" key="16">
    <source>
        <dbReference type="ARBA" id="ARBA00047532"/>
    </source>
</evidence>
<comment type="catalytic activity">
    <reaction evidence="23">
        <text>hydroxyacetone + NADP(+) = methylglyoxal + NADPH + H(+)</text>
        <dbReference type="Rhea" id="RHEA:27986"/>
        <dbReference type="ChEBI" id="CHEBI:15378"/>
        <dbReference type="ChEBI" id="CHEBI:17158"/>
        <dbReference type="ChEBI" id="CHEBI:27957"/>
        <dbReference type="ChEBI" id="CHEBI:57783"/>
        <dbReference type="ChEBI" id="CHEBI:58349"/>
    </reaction>
</comment>
<evidence type="ECO:0000256" key="17">
    <source>
        <dbReference type="ARBA" id="ARBA00047706"/>
    </source>
</evidence>
<dbReference type="EC" id="1.1.1.54" evidence="7"/>
<evidence type="ECO:0000256" key="12">
    <source>
        <dbReference type="ARBA" id="ARBA00032421"/>
    </source>
</evidence>
<evidence type="ECO:0000256" key="8">
    <source>
        <dbReference type="ARBA" id="ARBA00024074"/>
    </source>
</evidence>
<dbReference type="PROSITE" id="PS00063">
    <property type="entry name" value="ALDOKETO_REDUCTASE_3"/>
    <property type="match status" value="1"/>
</dbReference>
<dbReference type="GO" id="GO:0047941">
    <property type="term" value="F:glucuronolactone reductase activity"/>
    <property type="evidence" value="ECO:0007669"/>
    <property type="project" value="UniProtKB-EC"/>
</dbReference>
<evidence type="ECO:0000313" key="30">
    <source>
        <dbReference type="Proteomes" id="UP000694725"/>
    </source>
</evidence>
<dbReference type="InterPro" id="IPR044482">
    <property type="entry name" value="AKR1C"/>
</dbReference>
<dbReference type="CDD" id="cd19108">
    <property type="entry name" value="AKR_AKR1C1-35"/>
    <property type="match status" value="1"/>
</dbReference>
<dbReference type="GO" id="GO:0047939">
    <property type="term" value="F:L-glucuronate reductase activity"/>
    <property type="evidence" value="ECO:0007669"/>
    <property type="project" value="UniProtKB-EC"/>
</dbReference>
<dbReference type="PIRSF" id="PIRSF000097">
    <property type="entry name" value="AKR"/>
    <property type="match status" value="1"/>
</dbReference>
<evidence type="ECO:0000256" key="15">
    <source>
        <dbReference type="ARBA" id="ARBA00047277"/>
    </source>
</evidence>
<evidence type="ECO:0000256" key="9">
    <source>
        <dbReference type="ARBA" id="ARBA00024099"/>
    </source>
</evidence>
<evidence type="ECO:0000256" key="3">
    <source>
        <dbReference type="ARBA" id="ARBA00023002"/>
    </source>
</evidence>
<evidence type="ECO:0000256" key="4">
    <source>
        <dbReference type="ARBA" id="ARBA00024066"/>
    </source>
</evidence>
<organism evidence="29 30">
    <name type="scientific">Sus scrofa</name>
    <name type="common">Pig</name>
    <dbReference type="NCBI Taxonomy" id="9823"/>
    <lineage>
        <taxon>Eukaryota</taxon>
        <taxon>Metazoa</taxon>
        <taxon>Chordata</taxon>
        <taxon>Craniata</taxon>
        <taxon>Vertebrata</taxon>
        <taxon>Euteleostomi</taxon>
        <taxon>Mammalia</taxon>
        <taxon>Eutheria</taxon>
        <taxon>Laurasiatheria</taxon>
        <taxon>Artiodactyla</taxon>
        <taxon>Suina</taxon>
        <taxon>Suidae</taxon>
        <taxon>Sus</taxon>
    </lineage>
</organism>
<evidence type="ECO:0000256" key="26">
    <source>
        <dbReference type="PIRSR" id="PIRSR000097-2"/>
    </source>
</evidence>
<reference evidence="29" key="1">
    <citation type="submission" date="2025-08" db="UniProtKB">
        <authorList>
            <consortium name="Ensembl"/>
        </authorList>
    </citation>
    <scope>IDENTIFICATION</scope>
</reference>
<dbReference type="GO" id="GO:0008106">
    <property type="term" value="F:alcohol dehydrogenase (NADP+) activity"/>
    <property type="evidence" value="ECO:0007669"/>
    <property type="project" value="UniProtKB-EC"/>
</dbReference>
<name>A0A8D1ZRD5_PIG</name>
<evidence type="ECO:0000256" key="19">
    <source>
        <dbReference type="ARBA" id="ARBA00048207"/>
    </source>
</evidence>
<dbReference type="Gene3D" id="3.20.20.100">
    <property type="entry name" value="NADP-dependent oxidoreductase domain"/>
    <property type="match status" value="1"/>
</dbReference>
<evidence type="ECO:0000256" key="1">
    <source>
        <dbReference type="ARBA" id="ARBA00007905"/>
    </source>
</evidence>
<evidence type="ECO:0000256" key="21">
    <source>
        <dbReference type="ARBA" id="ARBA00048724"/>
    </source>
</evidence>
<evidence type="ECO:0000256" key="10">
    <source>
        <dbReference type="ARBA" id="ARBA00029846"/>
    </source>
</evidence>
<evidence type="ECO:0000256" key="11">
    <source>
        <dbReference type="ARBA" id="ARBA00032111"/>
    </source>
</evidence>
<dbReference type="InterPro" id="IPR036812">
    <property type="entry name" value="NAD(P)_OxRdtase_dom_sf"/>
</dbReference>
<comment type="catalytic activity">
    <reaction evidence="15">
        <text>allyl alcohol + NADP(+) = acrolein + NADPH + H(+)</text>
        <dbReference type="Rhea" id="RHEA:12168"/>
        <dbReference type="ChEBI" id="CHEBI:15368"/>
        <dbReference type="ChEBI" id="CHEBI:15378"/>
        <dbReference type="ChEBI" id="CHEBI:16605"/>
        <dbReference type="ChEBI" id="CHEBI:57783"/>
        <dbReference type="ChEBI" id="CHEBI:58349"/>
        <dbReference type="EC" id="1.1.1.54"/>
    </reaction>
</comment>
<evidence type="ECO:0000256" key="27">
    <source>
        <dbReference type="PIRSR" id="PIRSR000097-3"/>
    </source>
</evidence>
<evidence type="ECO:0000256" key="22">
    <source>
        <dbReference type="ARBA" id="ARBA00049025"/>
    </source>
</evidence>
<dbReference type="AlphaFoldDB" id="A0A8D1ZRD5"/>
<comment type="catalytic activity">
    <reaction evidence="24">
        <text>3-deoxyfructose + NADP(+) = 3-deoxyglucosone + NADPH + H(+)</text>
        <dbReference type="Rhea" id="RHEA:58668"/>
        <dbReference type="ChEBI" id="CHEBI:15378"/>
        <dbReference type="ChEBI" id="CHEBI:57783"/>
        <dbReference type="ChEBI" id="CHEBI:58349"/>
        <dbReference type="ChEBI" id="CHEBI:60777"/>
        <dbReference type="ChEBI" id="CHEBI:142685"/>
    </reaction>
</comment>
<dbReference type="InterPro" id="IPR023210">
    <property type="entry name" value="NADP_OxRdtase_dom"/>
</dbReference>
<comment type="catalytic activity">
    <reaction evidence="17">
        <text>S-nitroso-CoA + NADPH + H(+) = sulfinamide-CoA + NADP(+)</text>
        <dbReference type="Rhea" id="RHEA:78375"/>
        <dbReference type="ChEBI" id="CHEBI:15378"/>
        <dbReference type="ChEBI" id="CHEBI:57783"/>
        <dbReference type="ChEBI" id="CHEBI:58349"/>
        <dbReference type="ChEBI" id="CHEBI:145546"/>
        <dbReference type="ChEBI" id="CHEBI:145548"/>
    </reaction>
    <physiologicalReaction direction="left-to-right" evidence="17">
        <dbReference type="Rhea" id="RHEA:78376"/>
    </physiologicalReaction>
</comment>
<comment type="catalytic activity">
    <reaction evidence="19">
        <text>S-nitrosoglutathione + NADPH + H(+) = S-(hydroxysulfenamide)glutathione + NADP(+)</text>
        <dbReference type="Rhea" id="RHEA:63500"/>
        <dbReference type="ChEBI" id="CHEBI:15378"/>
        <dbReference type="ChEBI" id="CHEBI:57783"/>
        <dbReference type="ChEBI" id="CHEBI:58349"/>
        <dbReference type="ChEBI" id="CHEBI:145544"/>
        <dbReference type="ChEBI" id="CHEBI:229723"/>
    </reaction>
</comment>
<dbReference type="PROSITE" id="PS00798">
    <property type="entry name" value="ALDOKETO_REDUCTASE_1"/>
    <property type="match status" value="1"/>
</dbReference>
<dbReference type="Proteomes" id="UP000694725">
    <property type="component" value="Unplaced"/>
</dbReference>
<evidence type="ECO:0000256" key="5">
    <source>
        <dbReference type="ARBA" id="ARBA00024067"/>
    </source>
</evidence>
<feature type="domain" description="NADP-dependent oxidoreductase" evidence="28">
    <location>
        <begin position="18"/>
        <end position="280"/>
    </location>
</feature>
<dbReference type="EC" id="1.1.1.372" evidence="4"/>
<dbReference type="FunFam" id="3.20.20.100:FF:000006">
    <property type="entry name" value="Aldo-keto reductase family 1 member A1"/>
    <property type="match status" value="1"/>
</dbReference>
<comment type="similarity">
    <text evidence="1">Belongs to the aldo/keto reductase family.</text>
</comment>
<keyword evidence="3" id="KW-0560">Oxidoreductase</keyword>
<sequence length="303" mass="34565">MALSRCVKLNDGHLMPVLGLGTLVSEGVPKSKAGEATRVAIEVGYRHIDAAYVYENEEEVGSALREKIADGTVKREELFYTTKLWATFFRPELVRPALERSLKKLRLDYVDLFIIHVPITMKPGEELLPKDASGKVIFDTVDLRDTWAALEKCKDAGLTKSIGYKPVCNQVECHPYLNQSKLLEFCKSKDIVLVAYSALGSQRNSKWVEESNPYLLEDPVLNAIAKKHNRSPAQVALRYQLQRGVVVLAKSFNEQRIKENFQVFNFELPPEDMKTIDGLNQNLRYFKLLFAVDHPYYPYSEEY</sequence>
<evidence type="ECO:0000256" key="25">
    <source>
        <dbReference type="PIRSR" id="PIRSR000097-1"/>
    </source>
</evidence>
<dbReference type="EC" id="1.1.1.2" evidence="8"/>
<evidence type="ECO:0000256" key="14">
    <source>
        <dbReference type="ARBA" id="ARBA00044808"/>
    </source>
</evidence>